<dbReference type="PROSITE" id="PS50115">
    <property type="entry name" value="ARFGAP"/>
    <property type="match status" value="1"/>
</dbReference>
<dbReference type="AlphaFoldDB" id="B3S2A3"/>
<sequence length="932" mass="106102">MVDRAIIHKFIDDVRRDLDKTTVSDFDFDSKLPGYRYVVGGIEESLELDQINLQKLKKYCKSLVSNITDYSAGQLQLADYLDKLGSQTISKEAEMGAAFINFAKLQKELAALSKRLVHSHSNLASLQNDGHAKSGGKNSKLELKKAVEAIEKLIKDYDSKRNERRKLDSDRQHESAESDSDSKRHLQMQLCDYFIKVNDAKLKQRIEFVQRLVDYYHSQVSYFQEGFAMLEGFKPYIQELTKELATVKGKQDEIRSHLTGLNATLKQSKTCSEQSNTNVSGYSLHGYRGDKTFGYEKSGYLYKKSEKGIRKTWHKRYCAIKNGYMTISTAATSPPKTTLNLLTCQAKDCRDQDAKKWNFMIFSSSGTITFQAEDESELNQWISVVANSREQALNQAFDKTYNSETIIDKRSSNAVKELTDSILFDIKLRKGNNLCCDCNSKDPTWLSTNLGILLCIECSGIHRQLGVQYSRIRSLTLDNIVTSELLLARTIGNYSFNEVFEASLSPEDKLQSPSQMDERQKFIEAKYIAKRFILRKYTSEEYLIKGMESAIEMSNIEGLLQTFVEDANFTGPLPNYNDGRNALHHAINRDCSLSLHIIDFLAKNSKDISYQMMNGDTALHIAARSDQSECIKLLAKGGINPNITNNKKETALDLAKSRSCNKCVDLLESIMNNQLSSCDQIHVEDWGIMAGEESIYVHLPAQEDFSDDELDDARYLETKQKSECIAPKDISLDLSYRYRSGSHRSDHSGRVDHRRSLSFDESLDKKHTAVNRYTNSIVDNNKRSSYYDGILSDSSRMSNIRSHSNPYHNSANRQSLYFMKPAGDNIYENETSSNTLPNLASQSGEKYSNPSDLLPGTLARKGRQIRVKALYDCEADNEDELSFQENEIIIVTSDSDPDWWSRYLARVILDLSLTKNRIKYNFYNFTCSSCRH</sequence>
<dbReference type="CTD" id="6755735"/>
<feature type="compositionally biased region" description="Polar residues" evidence="11">
    <location>
        <begin position="829"/>
        <end position="851"/>
    </location>
</feature>
<keyword evidence="6" id="KW-0862">Zinc</keyword>
<dbReference type="Gene3D" id="2.30.29.30">
    <property type="entry name" value="Pleckstrin-homology domain (PH domain)/Phosphotyrosine-binding domain (PTB)"/>
    <property type="match status" value="1"/>
</dbReference>
<keyword evidence="3" id="KW-0963">Cytoplasm</keyword>
<reference evidence="15 16" key="1">
    <citation type="journal article" date="2008" name="Nature">
        <title>The Trichoplax genome and the nature of placozoans.</title>
        <authorList>
            <person name="Srivastava M."/>
            <person name="Begovic E."/>
            <person name="Chapman J."/>
            <person name="Putnam N.H."/>
            <person name="Hellsten U."/>
            <person name="Kawashima T."/>
            <person name="Kuo A."/>
            <person name="Mitros T."/>
            <person name="Salamov A."/>
            <person name="Carpenter M.L."/>
            <person name="Signorovitch A.Y."/>
            <person name="Moreno M.A."/>
            <person name="Kamm K."/>
            <person name="Grimwood J."/>
            <person name="Schmutz J."/>
            <person name="Shapiro H."/>
            <person name="Grigoriev I.V."/>
            <person name="Buss L.W."/>
            <person name="Schierwater B."/>
            <person name="Dellaporta S.L."/>
            <person name="Rokhsar D.S."/>
        </authorList>
    </citation>
    <scope>NUCLEOTIDE SEQUENCE [LARGE SCALE GENOMIC DNA]</scope>
    <source>
        <strain evidence="15 16">Grell-BS-1999</strain>
    </source>
</reference>
<dbReference type="STRING" id="10228.B3S2A3"/>
<keyword evidence="16" id="KW-1185">Reference proteome</keyword>
<dbReference type="Pfam" id="PF00018">
    <property type="entry name" value="SH3_1"/>
    <property type="match status" value="1"/>
</dbReference>
<dbReference type="KEGG" id="tad:TRIADDRAFT_58432"/>
<evidence type="ECO:0000256" key="3">
    <source>
        <dbReference type="ARBA" id="ARBA00022490"/>
    </source>
</evidence>
<dbReference type="Gene3D" id="1.25.40.20">
    <property type="entry name" value="Ankyrin repeat-containing domain"/>
    <property type="match status" value="1"/>
</dbReference>
<feature type="domain" description="Arf-GAP" evidence="14">
    <location>
        <begin position="420"/>
        <end position="541"/>
    </location>
</feature>
<dbReference type="InterPro" id="IPR001849">
    <property type="entry name" value="PH_domain"/>
</dbReference>
<name>B3S2A3_TRIAD</name>
<dbReference type="InterPro" id="IPR037844">
    <property type="entry name" value="PH_ASAP"/>
</dbReference>
<dbReference type="InParanoid" id="B3S2A3"/>
<dbReference type="PANTHER" id="PTHR45854">
    <property type="entry name" value="ASAP FAMILY MEMBER"/>
    <property type="match status" value="1"/>
</dbReference>
<dbReference type="SUPFAM" id="SSF103657">
    <property type="entry name" value="BAR/IMD domain-like"/>
    <property type="match status" value="1"/>
</dbReference>
<dbReference type="Pfam" id="PF01412">
    <property type="entry name" value="ArfGap"/>
    <property type="match status" value="1"/>
</dbReference>
<dbReference type="PhylomeDB" id="B3S2A3"/>
<evidence type="ECO:0000256" key="11">
    <source>
        <dbReference type="SAM" id="MobiDB-lite"/>
    </source>
</evidence>
<evidence type="ECO:0000256" key="7">
    <source>
        <dbReference type="ARBA" id="ARBA00023043"/>
    </source>
</evidence>
<dbReference type="HOGENOM" id="CLU_006942_0_0_1"/>
<feature type="region of interest" description="Disordered" evidence="11">
    <location>
        <begin position="162"/>
        <end position="182"/>
    </location>
</feature>
<dbReference type="Gene3D" id="1.20.1270.60">
    <property type="entry name" value="Arfaptin homology (AH) domain/BAR domain"/>
    <property type="match status" value="1"/>
</dbReference>
<evidence type="ECO:0000256" key="4">
    <source>
        <dbReference type="ARBA" id="ARBA00022723"/>
    </source>
</evidence>
<accession>B3S2A3</accession>
<dbReference type="PANTHER" id="PTHR45854:SF3">
    <property type="entry name" value="ARFGAP WITH SH3 DOMAIN, ANK REPEAT AND PH DOMAIN-CONTAINING PROTEIN"/>
    <property type="match status" value="1"/>
</dbReference>
<dbReference type="SMART" id="SM00326">
    <property type="entry name" value="SH3"/>
    <property type="match status" value="1"/>
</dbReference>
<dbReference type="PROSITE" id="PS50003">
    <property type="entry name" value="PH_DOMAIN"/>
    <property type="match status" value="1"/>
</dbReference>
<feature type="region of interest" description="Disordered" evidence="11">
    <location>
        <begin position="829"/>
        <end position="852"/>
    </location>
</feature>
<dbReference type="InterPro" id="IPR037278">
    <property type="entry name" value="ARFGAP/RecO"/>
</dbReference>
<dbReference type="InterPro" id="IPR002110">
    <property type="entry name" value="Ankyrin_rpt"/>
</dbReference>
<keyword evidence="5" id="KW-0677">Repeat</keyword>
<dbReference type="GO" id="GO:0005737">
    <property type="term" value="C:cytoplasm"/>
    <property type="evidence" value="ECO:0007669"/>
    <property type="project" value="UniProtKB-SubCell"/>
</dbReference>
<proteinExistence type="predicted"/>
<organism evidence="15 16">
    <name type="scientific">Trichoplax adhaerens</name>
    <name type="common">Trichoplax reptans</name>
    <dbReference type="NCBI Taxonomy" id="10228"/>
    <lineage>
        <taxon>Eukaryota</taxon>
        <taxon>Metazoa</taxon>
        <taxon>Placozoa</taxon>
        <taxon>Uniplacotomia</taxon>
        <taxon>Trichoplacea</taxon>
        <taxon>Trichoplacidae</taxon>
        <taxon>Trichoplax</taxon>
    </lineage>
</organism>
<dbReference type="EMBL" id="DS985247">
    <property type="protein sequence ID" value="EDV23296.1"/>
    <property type="molecule type" value="Genomic_DNA"/>
</dbReference>
<dbReference type="Pfam" id="PF16746">
    <property type="entry name" value="BAR_3"/>
    <property type="match status" value="1"/>
</dbReference>
<dbReference type="SMART" id="SM00248">
    <property type="entry name" value="ANK"/>
    <property type="match status" value="2"/>
</dbReference>
<comment type="subcellular location">
    <subcellularLocation>
        <location evidence="1">Cytoplasm</location>
    </subcellularLocation>
</comment>
<evidence type="ECO:0000313" key="15">
    <source>
        <dbReference type="EMBL" id="EDV23296.1"/>
    </source>
</evidence>
<keyword evidence="10" id="KW-0863">Zinc-finger</keyword>
<dbReference type="Pfam" id="PF00169">
    <property type="entry name" value="PH"/>
    <property type="match status" value="1"/>
</dbReference>
<dbReference type="PROSITE" id="PS50088">
    <property type="entry name" value="ANK_REPEAT"/>
    <property type="match status" value="1"/>
</dbReference>
<evidence type="ECO:0000256" key="6">
    <source>
        <dbReference type="ARBA" id="ARBA00022833"/>
    </source>
</evidence>
<evidence type="ECO:0000256" key="1">
    <source>
        <dbReference type="ARBA" id="ARBA00004496"/>
    </source>
</evidence>
<dbReference type="SUPFAM" id="SSF50044">
    <property type="entry name" value="SH3-domain"/>
    <property type="match status" value="1"/>
</dbReference>
<dbReference type="CDD" id="cd13251">
    <property type="entry name" value="PH_ASAP"/>
    <property type="match status" value="1"/>
</dbReference>
<feature type="domain" description="PH" evidence="13">
    <location>
        <begin position="294"/>
        <end position="390"/>
    </location>
</feature>
<dbReference type="InterPro" id="IPR001452">
    <property type="entry name" value="SH3_domain"/>
</dbReference>
<keyword evidence="2 9" id="KW-0728">SH3 domain</keyword>
<dbReference type="SUPFAM" id="SSF50729">
    <property type="entry name" value="PH domain-like"/>
    <property type="match status" value="1"/>
</dbReference>
<dbReference type="OrthoDB" id="435430at2759"/>
<dbReference type="Proteomes" id="UP000009022">
    <property type="component" value="Unassembled WGS sequence"/>
</dbReference>
<keyword evidence="7 8" id="KW-0040">ANK repeat</keyword>
<evidence type="ECO:0000259" key="14">
    <source>
        <dbReference type="PROSITE" id="PS50115"/>
    </source>
</evidence>
<evidence type="ECO:0000256" key="10">
    <source>
        <dbReference type="PROSITE-ProRule" id="PRU00288"/>
    </source>
</evidence>
<evidence type="ECO:0000256" key="5">
    <source>
        <dbReference type="ARBA" id="ARBA00022737"/>
    </source>
</evidence>
<dbReference type="Gene3D" id="1.25.40.950">
    <property type="match status" value="1"/>
</dbReference>
<dbReference type="FunCoup" id="B3S2A3">
    <property type="interactions" value="1331"/>
</dbReference>
<evidence type="ECO:0000259" key="12">
    <source>
        <dbReference type="PROSITE" id="PS50002"/>
    </source>
</evidence>
<evidence type="ECO:0000313" key="16">
    <source>
        <dbReference type="Proteomes" id="UP000009022"/>
    </source>
</evidence>
<dbReference type="CDD" id="cd08834">
    <property type="entry name" value="ArfGap_ASAP"/>
    <property type="match status" value="1"/>
</dbReference>
<feature type="repeat" description="ANK" evidence="8">
    <location>
        <begin position="614"/>
        <end position="646"/>
    </location>
</feature>
<dbReference type="InterPro" id="IPR043593">
    <property type="entry name" value="ASAP"/>
</dbReference>
<feature type="domain" description="SH3" evidence="12">
    <location>
        <begin position="862"/>
        <end position="932"/>
    </location>
</feature>
<dbReference type="Gene3D" id="1.10.220.150">
    <property type="entry name" value="Arf GTPase activating protein"/>
    <property type="match status" value="1"/>
</dbReference>
<evidence type="ECO:0000256" key="9">
    <source>
        <dbReference type="PROSITE-ProRule" id="PRU00192"/>
    </source>
</evidence>
<dbReference type="SUPFAM" id="SSF48403">
    <property type="entry name" value="Ankyrin repeat"/>
    <property type="match status" value="1"/>
</dbReference>
<dbReference type="InterPro" id="IPR011993">
    <property type="entry name" value="PH-like_dom_sf"/>
</dbReference>
<dbReference type="GeneID" id="6755735"/>
<dbReference type="GO" id="GO:0008270">
    <property type="term" value="F:zinc ion binding"/>
    <property type="evidence" value="ECO:0007669"/>
    <property type="project" value="UniProtKB-KW"/>
</dbReference>
<dbReference type="Pfam" id="PF12796">
    <property type="entry name" value="Ank_2"/>
    <property type="match status" value="1"/>
</dbReference>
<dbReference type="InterPro" id="IPR038508">
    <property type="entry name" value="ArfGAP_dom_sf"/>
</dbReference>
<dbReference type="RefSeq" id="XP_002114206.1">
    <property type="nucleotide sequence ID" value="XM_002114170.1"/>
</dbReference>
<dbReference type="InterPro" id="IPR027267">
    <property type="entry name" value="AH/BAR_dom_sf"/>
</dbReference>
<dbReference type="SUPFAM" id="SSF57863">
    <property type="entry name" value="ArfGap/RecO-like zinc finger"/>
    <property type="match status" value="1"/>
</dbReference>
<protein>
    <submittedName>
        <fullName evidence="15">Uncharacterized protein</fullName>
    </submittedName>
</protein>
<dbReference type="InterPro" id="IPR004148">
    <property type="entry name" value="BAR_dom"/>
</dbReference>
<dbReference type="InterPro" id="IPR001164">
    <property type="entry name" value="ArfGAP_dom"/>
</dbReference>
<dbReference type="CDD" id="cd07604">
    <property type="entry name" value="BAR_ASAPs"/>
    <property type="match status" value="1"/>
</dbReference>
<keyword evidence="4" id="KW-0479">Metal-binding</keyword>
<dbReference type="SMART" id="SM00233">
    <property type="entry name" value="PH"/>
    <property type="match status" value="1"/>
</dbReference>
<evidence type="ECO:0000256" key="2">
    <source>
        <dbReference type="ARBA" id="ARBA00022443"/>
    </source>
</evidence>
<evidence type="ECO:0000256" key="8">
    <source>
        <dbReference type="PROSITE-ProRule" id="PRU00023"/>
    </source>
</evidence>
<dbReference type="InterPro" id="IPR036028">
    <property type="entry name" value="SH3-like_dom_sf"/>
</dbReference>
<dbReference type="Gene3D" id="2.30.30.40">
    <property type="entry name" value="SH3 Domains"/>
    <property type="match status" value="1"/>
</dbReference>
<dbReference type="OMA" id="RCTIDAN"/>
<dbReference type="GO" id="GO:0005096">
    <property type="term" value="F:GTPase activator activity"/>
    <property type="evidence" value="ECO:0007669"/>
    <property type="project" value="InterPro"/>
</dbReference>
<dbReference type="InterPro" id="IPR036770">
    <property type="entry name" value="Ankyrin_rpt-contain_sf"/>
</dbReference>
<evidence type="ECO:0000259" key="13">
    <source>
        <dbReference type="PROSITE" id="PS50003"/>
    </source>
</evidence>
<dbReference type="SMART" id="SM00105">
    <property type="entry name" value="ArfGap"/>
    <property type="match status" value="1"/>
</dbReference>
<dbReference type="PRINTS" id="PR00405">
    <property type="entry name" value="REVINTRACTNG"/>
</dbReference>
<dbReference type="PROSITE" id="PS50002">
    <property type="entry name" value="SH3"/>
    <property type="match status" value="1"/>
</dbReference>
<gene>
    <name evidence="15" type="ORF">TRIADDRAFT_58432</name>
</gene>
<dbReference type="PROSITE" id="PS50297">
    <property type="entry name" value="ANK_REP_REGION"/>
    <property type="match status" value="1"/>
</dbReference>
<dbReference type="eggNOG" id="KOG0521">
    <property type="taxonomic scope" value="Eukaryota"/>
</dbReference>